<dbReference type="Proteomes" id="UP001501116">
    <property type="component" value="Unassembled WGS sequence"/>
</dbReference>
<comment type="caution">
    <text evidence="2">The sequence shown here is derived from an EMBL/GenBank/DDBJ whole genome shotgun (WGS) entry which is preliminary data.</text>
</comment>
<protein>
    <recommendedName>
        <fullName evidence="4">RecT family protein</fullName>
    </recommendedName>
</protein>
<feature type="region of interest" description="Disordered" evidence="1">
    <location>
        <begin position="1"/>
        <end position="22"/>
    </location>
</feature>
<feature type="compositionally biased region" description="Basic and acidic residues" evidence="1">
    <location>
        <begin position="1"/>
        <end position="13"/>
    </location>
</feature>
<feature type="compositionally biased region" description="Pro residues" evidence="1">
    <location>
        <begin position="238"/>
        <end position="249"/>
    </location>
</feature>
<feature type="compositionally biased region" description="Pro residues" evidence="1">
    <location>
        <begin position="196"/>
        <end position="208"/>
    </location>
</feature>
<keyword evidence="3" id="KW-1185">Reference proteome</keyword>
<evidence type="ECO:0000256" key="1">
    <source>
        <dbReference type="SAM" id="MobiDB-lite"/>
    </source>
</evidence>
<accession>A0ABN2R1X4</accession>
<name>A0ABN2R1X4_9PSEU</name>
<proteinExistence type="predicted"/>
<evidence type="ECO:0000313" key="2">
    <source>
        <dbReference type="EMBL" id="GAA1962096.1"/>
    </source>
</evidence>
<feature type="region of interest" description="Disordered" evidence="1">
    <location>
        <begin position="180"/>
        <end position="281"/>
    </location>
</feature>
<gene>
    <name evidence="2" type="ORF">GCM10009754_36540</name>
</gene>
<dbReference type="EMBL" id="BAAANN010000013">
    <property type="protein sequence ID" value="GAA1962096.1"/>
    <property type="molecule type" value="Genomic_DNA"/>
</dbReference>
<evidence type="ECO:0000313" key="3">
    <source>
        <dbReference type="Proteomes" id="UP001501116"/>
    </source>
</evidence>
<sequence>MSELQRYDAHDQVSRPQQDPAAPTTLDEWVLVVRDVSRLAAQIADTPFVPDGMRGNPAAVTAAILTGREMGLGPMTSLQHIHVVKGKPGKSAEIMRGMALAAGHHLRDVEVTDTRVVLEGRRRDEETWTRVQFTADQARRAKIDLGGYPEDKLYARATTRLCRRKFADVVGGIALTVDELEDSDAPDPTRAALTTPPGPAEPESPPPAKRTAKRRTAPKNGVPQAKATPGETGQADPPADPGPAAPAPSLPGDDEQPATPDPAEPPGDDAGEDAATRSQLDKLHAQLGDLDVNDRGDKLAVVGQLVQRPLTSSNDLTKLEATQAIDILARVLDSDEPKRTLDAVLGELES</sequence>
<reference evidence="2 3" key="1">
    <citation type="journal article" date="2019" name="Int. J. Syst. Evol. Microbiol.">
        <title>The Global Catalogue of Microorganisms (GCM) 10K type strain sequencing project: providing services to taxonomists for standard genome sequencing and annotation.</title>
        <authorList>
            <consortium name="The Broad Institute Genomics Platform"/>
            <consortium name="The Broad Institute Genome Sequencing Center for Infectious Disease"/>
            <person name="Wu L."/>
            <person name="Ma J."/>
        </authorList>
    </citation>
    <scope>NUCLEOTIDE SEQUENCE [LARGE SCALE GENOMIC DNA]</scope>
    <source>
        <strain evidence="2 3">JCM 14545</strain>
    </source>
</reference>
<dbReference type="RefSeq" id="WP_344419637.1">
    <property type="nucleotide sequence ID" value="NZ_BAAANN010000013.1"/>
</dbReference>
<evidence type="ECO:0008006" key="4">
    <source>
        <dbReference type="Google" id="ProtNLM"/>
    </source>
</evidence>
<organism evidence="2 3">
    <name type="scientific">Amycolatopsis minnesotensis</name>
    <dbReference type="NCBI Taxonomy" id="337894"/>
    <lineage>
        <taxon>Bacteria</taxon>
        <taxon>Bacillati</taxon>
        <taxon>Actinomycetota</taxon>
        <taxon>Actinomycetes</taxon>
        <taxon>Pseudonocardiales</taxon>
        <taxon>Pseudonocardiaceae</taxon>
        <taxon>Amycolatopsis</taxon>
    </lineage>
</organism>